<sequence length="108" mass="12227">MANSDEPLAHNPSHILSEHRRPQLGRVSHSASKIPVINLAGYVDETAPAPSDLVRQVSHACEYYGFFQITNHGVPDELCDRVLNKLTIIFQLPRQERACLILEDRLRE</sequence>
<dbReference type="Proteomes" id="UP000594263">
    <property type="component" value="Unplaced"/>
</dbReference>
<reference evidence="6" key="1">
    <citation type="submission" date="2021-01" db="UniProtKB">
        <authorList>
            <consortium name="EnsemblPlants"/>
        </authorList>
    </citation>
    <scope>IDENTIFICATION</scope>
</reference>
<keyword evidence="3" id="KW-0408">Iron</keyword>
<dbReference type="Gene3D" id="2.60.120.330">
    <property type="entry name" value="B-lactam Antibiotic, Isopenicillin N Synthase, Chain"/>
    <property type="match status" value="1"/>
</dbReference>
<dbReference type="AlphaFoldDB" id="A0A7N0T581"/>
<dbReference type="Gramene" id="Kaladp0024s0034.1.v1.1">
    <property type="protein sequence ID" value="Kaladp0024s0034.1.v1.1.CDS.1"/>
    <property type="gene ID" value="Kaladp0024s0034.v1.1"/>
</dbReference>
<proteinExistence type="predicted"/>
<name>A0A7N0T581_KALFE</name>
<keyword evidence="2" id="KW-0560">Oxidoreductase</keyword>
<evidence type="ECO:0000259" key="5">
    <source>
        <dbReference type="Pfam" id="PF14226"/>
    </source>
</evidence>
<dbReference type="PANTHER" id="PTHR10209">
    <property type="entry name" value="OXIDOREDUCTASE, 2OG-FE II OXYGENASE FAMILY PROTEIN"/>
    <property type="match status" value="1"/>
</dbReference>
<evidence type="ECO:0000256" key="4">
    <source>
        <dbReference type="SAM" id="MobiDB-lite"/>
    </source>
</evidence>
<dbReference type="GO" id="GO:0046872">
    <property type="term" value="F:metal ion binding"/>
    <property type="evidence" value="ECO:0007669"/>
    <property type="project" value="UniProtKB-KW"/>
</dbReference>
<evidence type="ECO:0000256" key="3">
    <source>
        <dbReference type="ARBA" id="ARBA00023004"/>
    </source>
</evidence>
<dbReference type="GO" id="GO:0016491">
    <property type="term" value="F:oxidoreductase activity"/>
    <property type="evidence" value="ECO:0007669"/>
    <property type="project" value="UniProtKB-KW"/>
</dbReference>
<dbReference type="Pfam" id="PF14226">
    <property type="entry name" value="DIOX_N"/>
    <property type="match status" value="1"/>
</dbReference>
<evidence type="ECO:0000256" key="2">
    <source>
        <dbReference type="ARBA" id="ARBA00023002"/>
    </source>
</evidence>
<evidence type="ECO:0000256" key="1">
    <source>
        <dbReference type="ARBA" id="ARBA00022723"/>
    </source>
</evidence>
<dbReference type="PANTHER" id="PTHR10209:SF751">
    <property type="entry name" value="OS06G0255100 PROTEIN"/>
    <property type="match status" value="1"/>
</dbReference>
<feature type="domain" description="Non-haem dioxygenase N-terminal" evidence="5">
    <location>
        <begin position="34"/>
        <end position="98"/>
    </location>
</feature>
<evidence type="ECO:0000313" key="6">
    <source>
        <dbReference type="EnsemblPlants" id="Kaladp0024s0034.1.v1.1.CDS.1"/>
    </source>
</evidence>
<keyword evidence="1" id="KW-0479">Metal-binding</keyword>
<evidence type="ECO:0000313" key="7">
    <source>
        <dbReference type="Proteomes" id="UP000594263"/>
    </source>
</evidence>
<dbReference type="InterPro" id="IPR026992">
    <property type="entry name" value="DIOX_N"/>
</dbReference>
<protein>
    <recommendedName>
        <fullName evidence="5">Non-haem dioxygenase N-terminal domain-containing protein</fullName>
    </recommendedName>
</protein>
<organism evidence="6 7">
    <name type="scientific">Kalanchoe fedtschenkoi</name>
    <name type="common">Lavender scallops</name>
    <name type="synonym">South American air plant</name>
    <dbReference type="NCBI Taxonomy" id="63787"/>
    <lineage>
        <taxon>Eukaryota</taxon>
        <taxon>Viridiplantae</taxon>
        <taxon>Streptophyta</taxon>
        <taxon>Embryophyta</taxon>
        <taxon>Tracheophyta</taxon>
        <taxon>Spermatophyta</taxon>
        <taxon>Magnoliopsida</taxon>
        <taxon>eudicotyledons</taxon>
        <taxon>Gunneridae</taxon>
        <taxon>Pentapetalae</taxon>
        <taxon>Saxifragales</taxon>
        <taxon>Crassulaceae</taxon>
        <taxon>Kalanchoe</taxon>
    </lineage>
</organism>
<dbReference type="SUPFAM" id="SSF51197">
    <property type="entry name" value="Clavaminate synthase-like"/>
    <property type="match status" value="1"/>
</dbReference>
<feature type="region of interest" description="Disordered" evidence="4">
    <location>
        <begin position="1"/>
        <end position="26"/>
    </location>
</feature>
<dbReference type="EnsemblPlants" id="Kaladp0024s0034.1.v1.1">
    <property type="protein sequence ID" value="Kaladp0024s0034.1.v1.1.CDS.1"/>
    <property type="gene ID" value="Kaladp0024s0034.v1.1"/>
</dbReference>
<keyword evidence="7" id="KW-1185">Reference proteome</keyword>
<dbReference type="InterPro" id="IPR027443">
    <property type="entry name" value="IPNS-like_sf"/>
</dbReference>
<accession>A0A7N0T581</accession>